<evidence type="ECO:0000313" key="3">
    <source>
        <dbReference type="Proteomes" id="UP001214043"/>
    </source>
</evidence>
<dbReference type="Proteomes" id="UP001214043">
    <property type="component" value="Chromosome"/>
</dbReference>
<dbReference type="RefSeq" id="WP_274494462.1">
    <property type="nucleotide sequence ID" value="NZ_CP118166.1"/>
</dbReference>
<keyword evidence="1" id="KW-1133">Transmembrane helix</keyword>
<feature type="transmembrane region" description="Helical" evidence="1">
    <location>
        <begin position="54"/>
        <end position="73"/>
    </location>
</feature>
<keyword evidence="3" id="KW-1185">Reference proteome</keyword>
<organism evidence="2 3">
    <name type="scientific">Hyphococcus flavus</name>
    <dbReference type="NCBI Taxonomy" id="1866326"/>
    <lineage>
        <taxon>Bacteria</taxon>
        <taxon>Pseudomonadati</taxon>
        <taxon>Pseudomonadota</taxon>
        <taxon>Alphaproteobacteria</taxon>
        <taxon>Parvularculales</taxon>
        <taxon>Parvularculaceae</taxon>
        <taxon>Hyphococcus</taxon>
    </lineage>
</organism>
<dbReference type="NCBIfam" id="NF045607">
    <property type="entry name" value="exo_Victor_syst"/>
    <property type="match status" value="1"/>
</dbReference>
<dbReference type="InterPro" id="IPR054655">
    <property type="entry name" value="XrtV-like"/>
</dbReference>
<name>A0AAE9ZKY6_9PROT</name>
<dbReference type="AlphaFoldDB" id="A0AAE9ZKY6"/>
<sequence length="91" mass="10147">MFTIFDVYSLVLLLASMTLFVRRYLKANPPVYPYLIIACTCLVANWLGEAGGGLFAMALLVAASFSFLGCLLYPSWRTMSRNKPQQTTKEA</sequence>
<evidence type="ECO:0000256" key="1">
    <source>
        <dbReference type="SAM" id="Phobius"/>
    </source>
</evidence>
<accession>A0AAE9ZKY6</accession>
<reference evidence="2" key="1">
    <citation type="submission" date="2023-02" db="EMBL/GenBank/DDBJ databases">
        <title>Genome sequence of Hyphococcus flavus.</title>
        <authorList>
            <person name="Rong J.-C."/>
            <person name="Zhao Q."/>
            <person name="Yi M."/>
            <person name="Wu J.-Y."/>
        </authorList>
    </citation>
    <scope>NUCLEOTIDE SEQUENCE</scope>
    <source>
        <strain evidence="2">MCCC 1K03223</strain>
    </source>
</reference>
<proteinExistence type="predicted"/>
<dbReference type="KEGG" id="hfl:PUV54_04915"/>
<gene>
    <name evidence="2" type="ORF">PUV54_04915</name>
</gene>
<dbReference type="EMBL" id="CP118166">
    <property type="protein sequence ID" value="WDI32535.1"/>
    <property type="molecule type" value="Genomic_DNA"/>
</dbReference>
<protein>
    <submittedName>
        <fullName evidence="2">Uncharacterized protein</fullName>
    </submittedName>
</protein>
<keyword evidence="1" id="KW-0472">Membrane</keyword>
<feature type="transmembrane region" description="Helical" evidence="1">
    <location>
        <begin position="6"/>
        <end position="24"/>
    </location>
</feature>
<feature type="transmembrane region" description="Helical" evidence="1">
    <location>
        <begin position="31"/>
        <end position="48"/>
    </location>
</feature>
<keyword evidence="1" id="KW-0812">Transmembrane</keyword>
<evidence type="ECO:0000313" key="2">
    <source>
        <dbReference type="EMBL" id="WDI32535.1"/>
    </source>
</evidence>